<dbReference type="Pfam" id="PF02527">
    <property type="entry name" value="GidB"/>
    <property type="match status" value="1"/>
</dbReference>
<organism evidence="8 9">
    <name type="scientific">Flexivirga caeni</name>
    <dbReference type="NCBI Taxonomy" id="2294115"/>
    <lineage>
        <taxon>Bacteria</taxon>
        <taxon>Bacillati</taxon>
        <taxon>Actinomycetota</taxon>
        <taxon>Actinomycetes</taxon>
        <taxon>Micrococcales</taxon>
        <taxon>Dermacoccaceae</taxon>
        <taxon>Flexivirga</taxon>
    </lineage>
</organism>
<dbReference type="PANTHER" id="PTHR31760:SF0">
    <property type="entry name" value="S-ADENOSYL-L-METHIONINE-DEPENDENT METHYLTRANSFERASES SUPERFAMILY PROTEIN"/>
    <property type="match status" value="1"/>
</dbReference>
<dbReference type="GO" id="GO:0070043">
    <property type="term" value="F:rRNA (guanine-N7-)-methyltransferase activity"/>
    <property type="evidence" value="ECO:0007669"/>
    <property type="project" value="UniProtKB-UniRule"/>
</dbReference>
<evidence type="ECO:0000313" key="9">
    <source>
        <dbReference type="Proteomes" id="UP000271678"/>
    </source>
</evidence>
<dbReference type="AlphaFoldDB" id="A0A3M9M592"/>
<evidence type="ECO:0000256" key="6">
    <source>
        <dbReference type="HAMAP-Rule" id="MF_00074"/>
    </source>
</evidence>
<feature type="binding site" evidence="6">
    <location>
        <position position="69"/>
    </location>
    <ligand>
        <name>S-adenosyl-L-methionine</name>
        <dbReference type="ChEBI" id="CHEBI:59789"/>
    </ligand>
</feature>
<comment type="caution">
    <text evidence="8">The sequence shown here is derived from an EMBL/GenBank/DDBJ whole genome shotgun (WGS) entry which is preliminary data.</text>
</comment>
<dbReference type="PANTHER" id="PTHR31760">
    <property type="entry name" value="S-ADENOSYL-L-METHIONINE-DEPENDENT METHYLTRANSFERASES SUPERFAMILY PROTEIN"/>
    <property type="match status" value="1"/>
</dbReference>
<dbReference type="HAMAP" id="MF_00074">
    <property type="entry name" value="16SrRNA_methyltr_G"/>
    <property type="match status" value="1"/>
</dbReference>
<reference evidence="8 9" key="1">
    <citation type="submission" date="2018-11" db="EMBL/GenBank/DDBJ databases">
        <title>Draft genome of Simplicispira Flexivirga sp. BO-16.</title>
        <authorList>
            <person name="Im W.T."/>
        </authorList>
    </citation>
    <scope>NUCLEOTIDE SEQUENCE [LARGE SCALE GENOMIC DNA]</scope>
    <source>
        <strain evidence="8 9">BO-16</strain>
    </source>
</reference>
<comment type="caution">
    <text evidence="6">Lacks conserved residue(s) required for the propagation of feature annotation.</text>
</comment>
<protein>
    <recommendedName>
        <fullName evidence="6">Ribosomal RNA small subunit methyltransferase G</fullName>
        <ecNumber evidence="6">2.1.1.-</ecNumber>
    </recommendedName>
    <alternativeName>
        <fullName evidence="6">16S rRNA 7-methylguanosine methyltransferase</fullName>
        <shortName evidence="6">16S rRNA m7G methyltransferase</shortName>
    </alternativeName>
</protein>
<evidence type="ECO:0000256" key="4">
    <source>
        <dbReference type="ARBA" id="ARBA00022679"/>
    </source>
</evidence>
<evidence type="ECO:0000256" key="3">
    <source>
        <dbReference type="ARBA" id="ARBA00022603"/>
    </source>
</evidence>
<dbReference type="RefSeq" id="WP_123272590.1">
    <property type="nucleotide sequence ID" value="NZ_RJJQ01000019.1"/>
</dbReference>
<evidence type="ECO:0000256" key="7">
    <source>
        <dbReference type="SAM" id="MobiDB-lite"/>
    </source>
</evidence>
<feature type="binding site" evidence="6">
    <location>
        <position position="136"/>
    </location>
    <ligand>
        <name>S-adenosyl-L-methionine</name>
        <dbReference type="ChEBI" id="CHEBI:59789"/>
    </ligand>
</feature>
<feature type="binding site" evidence="6">
    <location>
        <position position="74"/>
    </location>
    <ligand>
        <name>S-adenosyl-L-methionine</name>
        <dbReference type="ChEBI" id="CHEBI:59789"/>
    </ligand>
</feature>
<keyword evidence="2 6" id="KW-0698">rRNA processing</keyword>
<accession>A0A3M9M592</accession>
<keyword evidence="1 6" id="KW-0963">Cytoplasm</keyword>
<feature type="binding site" evidence="6">
    <location>
        <begin position="120"/>
        <end position="121"/>
    </location>
    <ligand>
        <name>S-adenosyl-L-methionine</name>
        <dbReference type="ChEBI" id="CHEBI:59789"/>
    </ligand>
</feature>
<dbReference type="EMBL" id="RJJQ01000019">
    <property type="protein sequence ID" value="RNI19698.1"/>
    <property type="molecule type" value="Genomic_DNA"/>
</dbReference>
<dbReference type="GO" id="GO:0005829">
    <property type="term" value="C:cytosol"/>
    <property type="evidence" value="ECO:0007669"/>
    <property type="project" value="TreeGrafter"/>
</dbReference>
<evidence type="ECO:0000256" key="1">
    <source>
        <dbReference type="ARBA" id="ARBA00022490"/>
    </source>
</evidence>
<comment type="function">
    <text evidence="6">Specifically methylates the N7 position of a guanine in 16S rRNA.</text>
</comment>
<proteinExistence type="inferred from homology"/>
<keyword evidence="4 6" id="KW-0808">Transferase</keyword>
<dbReference type="CDD" id="cd02440">
    <property type="entry name" value="AdoMet_MTases"/>
    <property type="match status" value="1"/>
</dbReference>
<evidence type="ECO:0000313" key="8">
    <source>
        <dbReference type="EMBL" id="RNI19698.1"/>
    </source>
</evidence>
<evidence type="ECO:0000256" key="5">
    <source>
        <dbReference type="ARBA" id="ARBA00022691"/>
    </source>
</evidence>
<dbReference type="EC" id="2.1.1.-" evidence="6"/>
<dbReference type="OrthoDB" id="9808773at2"/>
<sequence>MPGPPPAARVVFGDRLSVAVQYAELLAGSGVVRGLIGPRETPRLWERHILNCAVMTSLIGDDASVIDVGSGAGLPGLVIAIRRPDLQLTLVEPLLRRASWLDEVVEALGVTNVRVVRGRAEALWDALEPADVVTSRAVSALDNLAVWSVPLVRPGGLWLPMKGASVGAEIDRYRDVLTKVGVVSIDVIECGGEILDEPTTVARLEIGSPRRLAKSATKKPSRRKKQATQRSSRNR</sequence>
<dbReference type="NCBIfam" id="TIGR00138">
    <property type="entry name" value="rsmG_gidB"/>
    <property type="match status" value="1"/>
</dbReference>
<dbReference type="InterPro" id="IPR029063">
    <property type="entry name" value="SAM-dependent_MTases_sf"/>
</dbReference>
<keyword evidence="3 6" id="KW-0489">Methyltransferase</keyword>
<name>A0A3M9M592_9MICO</name>
<dbReference type="Proteomes" id="UP000271678">
    <property type="component" value="Unassembled WGS sequence"/>
</dbReference>
<evidence type="ECO:0000256" key="2">
    <source>
        <dbReference type="ARBA" id="ARBA00022552"/>
    </source>
</evidence>
<keyword evidence="5 6" id="KW-0949">S-adenosyl-L-methionine</keyword>
<feature type="region of interest" description="Disordered" evidence="7">
    <location>
        <begin position="207"/>
        <end position="235"/>
    </location>
</feature>
<dbReference type="Gene3D" id="3.40.50.150">
    <property type="entry name" value="Vaccinia Virus protein VP39"/>
    <property type="match status" value="1"/>
</dbReference>
<feature type="compositionally biased region" description="Basic residues" evidence="7">
    <location>
        <begin position="211"/>
        <end position="235"/>
    </location>
</feature>
<dbReference type="SUPFAM" id="SSF53335">
    <property type="entry name" value="S-adenosyl-L-methionine-dependent methyltransferases"/>
    <property type="match status" value="1"/>
</dbReference>
<gene>
    <name evidence="6 8" type="primary">rsmG</name>
    <name evidence="8" type="ORF">EFY87_16260</name>
</gene>
<dbReference type="InterPro" id="IPR003682">
    <property type="entry name" value="rRNA_ssu_MeTfrase_G"/>
</dbReference>
<keyword evidence="9" id="KW-1185">Reference proteome</keyword>
<comment type="subcellular location">
    <subcellularLocation>
        <location evidence="6">Cytoplasm</location>
    </subcellularLocation>
</comment>
<comment type="similarity">
    <text evidence="6">Belongs to the methyltransferase superfamily. RNA methyltransferase RsmG family.</text>
</comment>